<accession>A0AA37NYG4</accession>
<evidence type="ECO:0000313" key="2">
    <source>
        <dbReference type="Proteomes" id="UP001055105"/>
    </source>
</evidence>
<proteinExistence type="predicted"/>
<reference evidence="1" key="1">
    <citation type="submission" date="2022-01" db="EMBL/GenBank/DDBJ databases">
        <title>Novel bile acid biosynthetic pathways are enriched in the microbiome of centenarians.</title>
        <authorList>
            <person name="Sato Y."/>
            <person name="Atarashi K."/>
            <person name="Plichta R.D."/>
            <person name="Arai Y."/>
            <person name="Sasajima S."/>
            <person name="Kearney M.S."/>
            <person name="Suda W."/>
            <person name="Takeshita K."/>
            <person name="Sasaki T."/>
            <person name="Okamoto S."/>
            <person name="Skelly N.A."/>
            <person name="Okamura Y."/>
            <person name="Vlamakis H."/>
            <person name="Li Y."/>
            <person name="Tanoue T."/>
            <person name="Takei H."/>
            <person name="Nittono H."/>
            <person name="Narushima S."/>
            <person name="Irie J."/>
            <person name="Itoh H."/>
            <person name="Moriya K."/>
            <person name="Sugiura Y."/>
            <person name="Suematsu M."/>
            <person name="Moritoki N."/>
            <person name="Shibata S."/>
            <person name="Littman R.D."/>
            <person name="Fischbach A.M."/>
            <person name="Uwamino Y."/>
            <person name="Inoue T."/>
            <person name="Honda A."/>
            <person name="Hattori M."/>
            <person name="Murai T."/>
            <person name="Xavier J.R."/>
            <person name="Hirose N."/>
            <person name="Honda K."/>
        </authorList>
    </citation>
    <scope>NUCLEOTIDE SEQUENCE</scope>
    <source>
        <strain evidence="1">CE91-St16</strain>
    </source>
</reference>
<evidence type="ECO:0000313" key="1">
    <source>
        <dbReference type="EMBL" id="GKI17350.1"/>
    </source>
</evidence>
<gene>
    <name evidence="1" type="ORF">CE91St16_02580</name>
</gene>
<name>A0AA37NYG4_9BACT</name>
<dbReference type="EMBL" id="BQOL01000001">
    <property type="protein sequence ID" value="GKI17350.1"/>
    <property type="molecule type" value="Genomic_DNA"/>
</dbReference>
<dbReference type="AlphaFoldDB" id="A0AA37NYG4"/>
<dbReference type="Proteomes" id="UP001055105">
    <property type="component" value="Unassembled WGS sequence"/>
</dbReference>
<comment type="caution">
    <text evidence="1">The sequence shown here is derived from an EMBL/GenBank/DDBJ whole genome shotgun (WGS) entry which is preliminary data.</text>
</comment>
<sequence>MPIMGRITVNKQTTQFFMQLEITPTEAIVTAKIKEKYGKNHRSDVIRDTTSDSEKIIPATISDSLTYIKRYKMPLFANIAQFLAKIP</sequence>
<organism evidence="1 2">
    <name type="scientific">Alistipes finegoldii</name>
    <dbReference type="NCBI Taxonomy" id="214856"/>
    <lineage>
        <taxon>Bacteria</taxon>
        <taxon>Pseudomonadati</taxon>
        <taxon>Bacteroidota</taxon>
        <taxon>Bacteroidia</taxon>
        <taxon>Bacteroidales</taxon>
        <taxon>Rikenellaceae</taxon>
        <taxon>Alistipes</taxon>
    </lineage>
</organism>
<protein>
    <submittedName>
        <fullName evidence="1">Uncharacterized protein</fullName>
    </submittedName>
</protein>